<comment type="subcellular location">
    <subcellularLocation>
        <location evidence="1">Membrane</location>
        <topology evidence="1">Multi-pass membrane protein</topology>
    </subcellularLocation>
</comment>
<evidence type="ECO:0000256" key="3">
    <source>
        <dbReference type="ARBA" id="ARBA00022679"/>
    </source>
</evidence>
<dbReference type="PANTHER" id="PTHR48090">
    <property type="entry name" value="UNDECAPRENYL-PHOSPHATE 4-DEOXY-4-FORMAMIDO-L-ARABINOSE TRANSFERASE-RELATED"/>
    <property type="match status" value="1"/>
</dbReference>
<dbReference type="InterPro" id="IPR029044">
    <property type="entry name" value="Nucleotide-diphossugar_trans"/>
</dbReference>
<feature type="transmembrane region" description="Helical" evidence="7">
    <location>
        <begin position="267"/>
        <end position="293"/>
    </location>
</feature>
<dbReference type="InterPro" id="IPR050256">
    <property type="entry name" value="Glycosyltransferase_2"/>
</dbReference>
<evidence type="ECO:0000259" key="8">
    <source>
        <dbReference type="Pfam" id="PF00535"/>
    </source>
</evidence>
<dbReference type="SUPFAM" id="SSF53448">
    <property type="entry name" value="Nucleotide-diphospho-sugar transferases"/>
    <property type="match status" value="1"/>
</dbReference>
<dbReference type="InterPro" id="IPR001173">
    <property type="entry name" value="Glyco_trans_2-like"/>
</dbReference>
<evidence type="ECO:0000313" key="10">
    <source>
        <dbReference type="Proteomes" id="UP000242869"/>
    </source>
</evidence>
<dbReference type="STRING" id="83765.SAMN05660284_00790"/>
<dbReference type="GO" id="GO:0005886">
    <property type="term" value="C:plasma membrane"/>
    <property type="evidence" value="ECO:0007669"/>
    <property type="project" value="TreeGrafter"/>
</dbReference>
<dbReference type="CDD" id="cd04187">
    <property type="entry name" value="DPM1_like_bac"/>
    <property type="match status" value="1"/>
</dbReference>
<feature type="transmembrane region" description="Helical" evidence="7">
    <location>
        <begin position="235"/>
        <end position="255"/>
    </location>
</feature>
<evidence type="ECO:0000256" key="5">
    <source>
        <dbReference type="ARBA" id="ARBA00022989"/>
    </source>
</evidence>
<keyword evidence="4 7" id="KW-0812">Transmembrane</keyword>
<protein>
    <submittedName>
        <fullName evidence="9">Glycosyltransferase involved in cell wall bisynthesis</fullName>
    </submittedName>
</protein>
<evidence type="ECO:0000256" key="6">
    <source>
        <dbReference type="ARBA" id="ARBA00023136"/>
    </source>
</evidence>
<dbReference type="GO" id="GO:0016757">
    <property type="term" value="F:glycosyltransferase activity"/>
    <property type="evidence" value="ECO:0007669"/>
    <property type="project" value="UniProtKB-KW"/>
</dbReference>
<dbReference type="PANTHER" id="PTHR48090:SF1">
    <property type="entry name" value="PROPHAGE BACTOPRENOL GLUCOSYL TRANSFERASE HOMOLOG"/>
    <property type="match status" value="1"/>
</dbReference>
<evidence type="ECO:0000313" key="9">
    <source>
        <dbReference type="EMBL" id="SFN18402.1"/>
    </source>
</evidence>
<gene>
    <name evidence="9" type="ORF">SAMN05660284_00790</name>
</gene>
<sequence>MTRLAIIVPCYNEEAVLPETARRLLALLADLQAQGEVSDDSALYFVNDGSRDRTWPLIEELAATNPQVHGIKLSRNCGHQNALLAGLFTVPGDAVISIDADLQDDPEAMRAMLAAHRGGADVVYGVRRRRTTDTFFKRFSAEGYYWLLARLGVEIVFNHADYRLLSRRAIDVLRQYRERNIFLRGIIPKLGFDSAIVHYDRSARLAGETKYPLKKMVAFALEGVTSFSVAPLRAIMWFGLCVSVLSFAGGLWTLWERLVNNVGVPGWASTLVPMFFLGGIQLLSLGVIGEYVAKIYMESKARPRYIIDREI</sequence>
<proteinExistence type="predicted"/>
<name>A0A1I4WYD3_9NEIS</name>
<dbReference type="Proteomes" id="UP000242869">
    <property type="component" value="Unassembled WGS sequence"/>
</dbReference>
<dbReference type="AlphaFoldDB" id="A0A1I4WYD3"/>
<evidence type="ECO:0000256" key="1">
    <source>
        <dbReference type="ARBA" id="ARBA00004141"/>
    </source>
</evidence>
<keyword evidence="3 9" id="KW-0808">Transferase</keyword>
<keyword evidence="10" id="KW-1185">Reference proteome</keyword>
<keyword evidence="5 7" id="KW-1133">Transmembrane helix</keyword>
<evidence type="ECO:0000256" key="7">
    <source>
        <dbReference type="SAM" id="Phobius"/>
    </source>
</evidence>
<evidence type="ECO:0000256" key="2">
    <source>
        <dbReference type="ARBA" id="ARBA00022676"/>
    </source>
</evidence>
<dbReference type="Gene3D" id="3.90.550.10">
    <property type="entry name" value="Spore Coat Polysaccharide Biosynthesis Protein SpsA, Chain A"/>
    <property type="match status" value="1"/>
</dbReference>
<feature type="domain" description="Glycosyltransferase 2-like" evidence="8">
    <location>
        <begin position="6"/>
        <end position="171"/>
    </location>
</feature>
<dbReference type="EMBL" id="FOVE01000004">
    <property type="protein sequence ID" value="SFN18402.1"/>
    <property type="molecule type" value="Genomic_DNA"/>
</dbReference>
<reference evidence="10" key="1">
    <citation type="submission" date="2016-10" db="EMBL/GenBank/DDBJ databases">
        <authorList>
            <person name="Varghese N."/>
            <person name="Submissions S."/>
        </authorList>
    </citation>
    <scope>NUCLEOTIDE SEQUENCE [LARGE SCALE GENOMIC DNA]</scope>
    <source>
        <strain evidence="10">DSM 6150</strain>
    </source>
</reference>
<dbReference type="Pfam" id="PF00535">
    <property type="entry name" value="Glycos_transf_2"/>
    <property type="match status" value="1"/>
</dbReference>
<evidence type="ECO:0000256" key="4">
    <source>
        <dbReference type="ARBA" id="ARBA00022692"/>
    </source>
</evidence>
<keyword evidence="6 7" id="KW-0472">Membrane</keyword>
<keyword evidence="2" id="KW-0328">Glycosyltransferase</keyword>
<organism evidence="9 10">
    <name type="scientific">Formivibrio citricus</name>
    <dbReference type="NCBI Taxonomy" id="83765"/>
    <lineage>
        <taxon>Bacteria</taxon>
        <taxon>Pseudomonadati</taxon>
        <taxon>Pseudomonadota</taxon>
        <taxon>Betaproteobacteria</taxon>
        <taxon>Neisseriales</taxon>
        <taxon>Chitinibacteraceae</taxon>
        <taxon>Formivibrio</taxon>
    </lineage>
</organism>
<dbReference type="OrthoDB" id="9811884at2"/>
<accession>A0A1I4WYD3</accession>
<dbReference type="RefSeq" id="WP_091191642.1">
    <property type="nucleotide sequence ID" value="NZ_FOVE01000004.1"/>
</dbReference>